<dbReference type="Pfam" id="PF05368">
    <property type="entry name" value="NmrA"/>
    <property type="match status" value="1"/>
</dbReference>
<dbReference type="InterPro" id="IPR036291">
    <property type="entry name" value="NAD(P)-bd_dom_sf"/>
</dbReference>
<protein>
    <submittedName>
        <fullName evidence="2">Uncharacterized conserved protein YbjT, contains NAD(P)-binding and DUF2867 domains</fullName>
    </submittedName>
</protein>
<gene>
    <name evidence="2" type="ORF">SAMN04489764_4204</name>
</gene>
<evidence type="ECO:0000313" key="3">
    <source>
        <dbReference type="Proteomes" id="UP000217103"/>
    </source>
</evidence>
<dbReference type="RefSeq" id="WP_093261249.1">
    <property type="nucleotide sequence ID" value="NZ_FNKK01000002.1"/>
</dbReference>
<dbReference type="Gene3D" id="3.40.50.720">
    <property type="entry name" value="NAD(P)-binding Rossmann-like Domain"/>
    <property type="match status" value="1"/>
</dbReference>
<sequence>MTTDTQQIRAETILVTGGTGKTGRRVADRLKRRGLPVRVGSRSGEPPFDWENRDTWKPALQGVGAVYISFYPDLAFPGAAETVGAFSRLAVQHGVRRLVLLSGRGEEGAQVSEREVQNAGAEWTIVRANWFNQNFSEGFLVDPVLSGEIMLPAGDAVEPFVDAEDIADVAVAALTEEAHVGRIYELSGPRLLSFHDVAAEISKASGREVRYVPVTKEEYTKILEENDLPVEFAELFTLILDGRNASVTDGVRQALGREPRDFSDYAREAATSGIWNDRPA</sequence>
<organism evidence="2 3">
    <name type="scientific">Thermostaphylospora chromogena</name>
    <dbReference type="NCBI Taxonomy" id="35622"/>
    <lineage>
        <taxon>Bacteria</taxon>
        <taxon>Bacillati</taxon>
        <taxon>Actinomycetota</taxon>
        <taxon>Actinomycetes</taxon>
        <taxon>Streptosporangiales</taxon>
        <taxon>Thermomonosporaceae</taxon>
        <taxon>Thermostaphylospora</taxon>
    </lineage>
</organism>
<dbReference type="OrthoDB" id="4457504at2"/>
<accession>A0A1H1HA66</accession>
<dbReference type="SUPFAM" id="SSF51735">
    <property type="entry name" value="NAD(P)-binding Rossmann-fold domains"/>
    <property type="match status" value="1"/>
</dbReference>
<dbReference type="InterPro" id="IPR051604">
    <property type="entry name" value="Ergot_Alk_Oxidoreductase"/>
</dbReference>
<proteinExistence type="predicted"/>
<reference evidence="2 3" key="1">
    <citation type="submission" date="2016-10" db="EMBL/GenBank/DDBJ databases">
        <authorList>
            <person name="de Groot N.N."/>
        </authorList>
    </citation>
    <scope>NUCLEOTIDE SEQUENCE [LARGE SCALE GENOMIC DNA]</scope>
    <source>
        <strain evidence="2 3">DSM 43794</strain>
    </source>
</reference>
<dbReference type="Gene3D" id="3.90.25.10">
    <property type="entry name" value="UDP-galactose 4-epimerase, domain 1"/>
    <property type="match status" value="1"/>
</dbReference>
<evidence type="ECO:0000259" key="1">
    <source>
        <dbReference type="Pfam" id="PF05368"/>
    </source>
</evidence>
<dbReference type="PANTHER" id="PTHR43162:SF1">
    <property type="entry name" value="PRESTALK A DIFFERENTIATION PROTEIN A"/>
    <property type="match status" value="1"/>
</dbReference>
<keyword evidence="3" id="KW-1185">Reference proteome</keyword>
<feature type="domain" description="NmrA-like" evidence="1">
    <location>
        <begin position="113"/>
        <end position="237"/>
    </location>
</feature>
<evidence type="ECO:0000313" key="2">
    <source>
        <dbReference type="EMBL" id="SDR22269.1"/>
    </source>
</evidence>
<dbReference type="InterPro" id="IPR008030">
    <property type="entry name" value="NmrA-like"/>
</dbReference>
<dbReference type="AlphaFoldDB" id="A0A1H1HA66"/>
<dbReference type="STRING" id="35622.SAMN04489764_4204"/>
<name>A0A1H1HA66_9ACTN</name>
<dbReference type="Proteomes" id="UP000217103">
    <property type="component" value="Unassembled WGS sequence"/>
</dbReference>
<dbReference type="PANTHER" id="PTHR43162">
    <property type="match status" value="1"/>
</dbReference>
<dbReference type="EMBL" id="FNKK01000002">
    <property type="protein sequence ID" value="SDR22269.1"/>
    <property type="molecule type" value="Genomic_DNA"/>
</dbReference>